<proteinExistence type="inferred from homology"/>
<evidence type="ECO:0000256" key="4">
    <source>
        <dbReference type="ARBA" id="ARBA00022692"/>
    </source>
</evidence>
<feature type="transmembrane region" description="Helical" evidence="7">
    <location>
        <begin position="358"/>
        <end position="378"/>
    </location>
</feature>
<evidence type="ECO:0000256" key="5">
    <source>
        <dbReference type="ARBA" id="ARBA00022989"/>
    </source>
</evidence>
<keyword evidence="3" id="KW-1003">Cell membrane</keyword>
<feature type="transmembrane region" description="Helical" evidence="7">
    <location>
        <begin position="417"/>
        <end position="439"/>
    </location>
</feature>
<dbReference type="InterPro" id="IPR050833">
    <property type="entry name" value="Poly_Biosynth_Transport"/>
</dbReference>
<evidence type="ECO:0000256" key="3">
    <source>
        <dbReference type="ARBA" id="ARBA00022475"/>
    </source>
</evidence>
<comment type="similarity">
    <text evidence="2">Belongs to the polysaccharide synthase family.</text>
</comment>
<feature type="transmembrane region" description="Helical" evidence="7">
    <location>
        <begin position="445"/>
        <end position="465"/>
    </location>
</feature>
<feature type="transmembrane region" description="Helical" evidence="7">
    <location>
        <begin position="84"/>
        <end position="105"/>
    </location>
</feature>
<keyword evidence="9" id="KW-1185">Reference proteome</keyword>
<keyword evidence="4 7" id="KW-0812">Transmembrane</keyword>
<feature type="transmembrane region" description="Helical" evidence="7">
    <location>
        <begin position="283"/>
        <end position="307"/>
    </location>
</feature>
<keyword evidence="5 7" id="KW-1133">Transmembrane helix</keyword>
<accession>A0ABP9ABL9</accession>
<dbReference type="EMBL" id="BAABKO010000003">
    <property type="protein sequence ID" value="GAA4776682.1"/>
    <property type="molecule type" value="Genomic_DNA"/>
</dbReference>
<feature type="transmembrane region" description="Helical" evidence="7">
    <location>
        <begin position="174"/>
        <end position="197"/>
    </location>
</feature>
<keyword evidence="6 7" id="KW-0472">Membrane</keyword>
<feature type="transmembrane region" description="Helical" evidence="7">
    <location>
        <begin position="327"/>
        <end position="351"/>
    </location>
</feature>
<gene>
    <name evidence="8" type="ORF">GCM10023351_21750</name>
</gene>
<evidence type="ECO:0000313" key="9">
    <source>
        <dbReference type="Proteomes" id="UP001501645"/>
    </source>
</evidence>
<dbReference type="CDD" id="cd13127">
    <property type="entry name" value="MATE_tuaB_like"/>
    <property type="match status" value="1"/>
</dbReference>
<evidence type="ECO:0000256" key="6">
    <source>
        <dbReference type="ARBA" id="ARBA00023136"/>
    </source>
</evidence>
<sequence length="505" mass="51999">MTTQTLAGAASRAAVVTLSAQGARVVIQLAGVVVLARLLTPHEYGLMAMVVALVGIADVVRDLGLGQAAVQARTLGPAERANLFWLNTLIGALLCVAAVASSWGVAALYGEPALQHVVVLFSATLLLRGMSVQFAADLSRSLRFGRLAIAETTGQIAGLAAAIALAAADAGVWALAWQVVVQAAVVLVLAVALTGWLPGPYRRAVPVRPLVRFGAALAGANLLNYASRNVDAVVIGLRFGAVELGSYNRAFQLMTAPLNQLQIPTSRVAVPVLSRLQDDPRRFARYILAGQFALLLVVGVISAVSISQPEAVVRVALGGGWDEVAPLFQALAVGGVFQAATQASSWVFVALGLGRQQLLYALATRPVGIVVVVLGSQWGATGVAWAYTAALALYWPASLAWLARCSDAPVGAMLRNGLRGMAVVAVSAGAAAAVCAAWLPGDTAGGLAVATGIALVVPAATALVLPGFRAQVRETVGIGRQVIGSRRRRAGAEEGTEPWNTEADG</sequence>
<feature type="transmembrane region" description="Helical" evidence="7">
    <location>
        <begin position="117"/>
        <end position="136"/>
    </location>
</feature>
<comment type="caution">
    <text evidence="8">The sequence shown here is derived from an EMBL/GenBank/DDBJ whole genome shotgun (WGS) entry which is preliminary data.</text>
</comment>
<dbReference type="Proteomes" id="UP001501645">
    <property type="component" value="Unassembled WGS sequence"/>
</dbReference>
<evidence type="ECO:0000256" key="7">
    <source>
        <dbReference type="SAM" id="Phobius"/>
    </source>
</evidence>
<organism evidence="8 9">
    <name type="scientific">Microbacterium gilvum</name>
    <dbReference type="NCBI Taxonomy" id="1336204"/>
    <lineage>
        <taxon>Bacteria</taxon>
        <taxon>Bacillati</taxon>
        <taxon>Actinomycetota</taxon>
        <taxon>Actinomycetes</taxon>
        <taxon>Micrococcales</taxon>
        <taxon>Microbacteriaceae</taxon>
        <taxon>Microbacterium</taxon>
    </lineage>
</organism>
<dbReference type="PANTHER" id="PTHR30250:SF10">
    <property type="entry name" value="LIPOPOLYSACCHARIDE BIOSYNTHESIS PROTEIN WZXC"/>
    <property type="match status" value="1"/>
</dbReference>
<dbReference type="Pfam" id="PF13440">
    <property type="entry name" value="Polysacc_synt_3"/>
    <property type="match status" value="1"/>
</dbReference>
<reference evidence="9" key="1">
    <citation type="journal article" date="2019" name="Int. J. Syst. Evol. Microbiol.">
        <title>The Global Catalogue of Microorganisms (GCM) 10K type strain sequencing project: providing services to taxonomists for standard genome sequencing and annotation.</title>
        <authorList>
            <consortium name="The Broad Institute Genomics Platform"/>
            <consortium name="The Broad Institute Genome Sequencing Center for Infectious Disease"/>
            <person name="Wu L."/>
            <person name="Ma J."/>
        </authorList>
    </citation>
    <scope>NUCLEOTIDE SEQUENCE [LARGE SCALE GENOMIC DNA]</scope>
    <source>
        <strain evidence="9">JCM 18537</strain>
    </source>
</reference>
<evidence type="ECO:0000313" key="8">
    <source>
        <dbReference type="EMBL" id="GAA4776682.1"/>
    </source>
</evidence>
<dbReference type="PANTHER" id="PTHR30250">
    <property type="entry name" value="PST FAMILY PREDICTED COLANIC ACID TRANSPORTER"/>
    <property type="match status" value="1"/>
</dbReference>
<evidence type="ECO:0000256" key="1">
    <source>
        <dbReference type="ARBA" id="ARBA00004651"/>
    </source>
</evidence>
<name>A0ABP9ABL9_9MICO</name>
<evidence type="ECO:0000256" key="2">
    <source>
        <dbReference type="ARBA" id="ARBA00007430"/>
    </source>
</evidence>
<protein>
    <submittedName>
        <fullName evidence="8">Lipopolysaccharide biosynthesis protein</fullName>
    </submittedName>
</protein>
<feature type="transmembrane region" description="Helical" evidence="7">
    <location>
        <begin position="148"/>
        <end position="168"/>
    </location>
</feature>
<dbReference type="RefSeq" id="WP_345439030.1">
    <property type="nucleotide sequence ID" value="NZ_BAABKO010000003.1"/>
</dbReference>
<feature type="transmembrane region" description="Helical" evidence="7">
    <location>
        <begin position="384"/>
        <end position="405"/>
    </location>
</feature>
<comment type="subcellular location">
    <subcellularLocation>
        <location evidence="1">Cell membrane</location>
        <topology evidence="1">Multi-pass membrane protein</topology>
    </subcellularLocation>
</comment>